<sequence>MTTLKLNSMSRLILNRIQVFSKPVIWICFFRVMVSFFLKQR</sequence>
<evidence type="ECO:0000313" key="3">
    <source>
        <dbReference type="Proteomes" id="UP000058857"/>
    </source>
</evidence>
<dbReference type="Proteomes" id="UP000058857">
    <property type="component" value="Chromosome 1"/>
</dbReference>
<feature type="transmembrane region" description="Helical" evidence="1">
    <location>
        <begin position="20"/>
        <end position="38"/>
    </location>
</feature>
<keyword evidence="1" id="KW-1133">Transmembrane helix</keyword>
<proteinExistence type="predicted"/>
<organism evidence="2">
    <name type="scientific">Leptospira borgpetersenii serovar Ballum</name>
    <dbReference type="NCBI Taxonomy" id="280505"/>
    <lineage>
        <taxon>Bacteria</taxon>
        <taxon>Pseudomonadati</taxon>
        <taxon>Spirochaetota</taxon>
        <taxon>Spirochaetia</taxon>
        <taxon>Leptospirales</taxon>
        <taxon>Leptospiraceae</taxon>
        <taxon>Leptospira</taxon>
    </lineage>
</organism>
<dbReference type="PATRIC" id="fig|280505.15.peg.1497"/>
<accession>A0A0S2IQ68</accession>
<dbReference type="AlphaFoldDB" id="A0A0S2IQ68"/>
<evidence type="ECO:0000256" key="1">
    <source>
        <dbReference type="SAM" id="Phobius"/>
    </source>
</evidence>
<dbReference type="EMBL" id="CP012029">
    <property type="protein sequence ID" value="ALO25822.1"/>
    <property type="molecule type" value="Genomic_DNA"/>
</dbReference>
<reference evidence="2 3" key="1">
    <citation type="journal article" date="2015" name="PLoS Negl. Trop. Dis.">
        <title>Distribution of Plasmids in Distinct Leptospira Pathogenic Species.</title>
        <authorList>
            <person name="Wang Y."/>
            <person name="Zhuang X."/>
            <person name="Zhong Y."/>
            <person name="Zhang C."/>
            <person name="Zhang Y."/>
            <person name="Zeng L."/>
            <person name="Zhu Y."/>
            <person name="He P."/>
            <person name="Dong K."/>
            <person name="Pal U."/>
            <person name="Guo X."/>
            <person name="Qin J."/>
        </authorList>
    </citation>
    <scope>NUCLEOTIDE SEQUENCE [LARGE SCALE GENOMIC DNA]</scope>
    <source>
        <strain evidence="2 3">56604</strain>
    </source>
</reference>
<keyword evidence="1" id="KW-0812">Transmembrane</keyword>
<evidence type="ECO:0000313" key="2">
    <source>
        <dbReference type="EMBL" id="ALO25822.1"/>
    </source>
</evidence>
<keyword evidence="1" id="KW-0472">Membrane</keyword>
<gene>
    <name evidence="2" type="ORF">LBBP_01533</name>
</gene>
<protein>
    <submittedName>
        <fullName evidence="2">Uncharacterized protein</fullName>
    </submittedName>
</protein>
<name>A0A0S2IQ68_LEPBO</name>